<reference evidence="6 7" key="1">
    <citation type="submission" date="2019-03" db="EMBL/GenBank/DDBJ databases">
        <title>The genome sequence of Nitrosococcus wardiae strain D1FHST reveals the archetypal metabolic capacity of ammonia-oxidizing Gammaproteobacteria.</title>
        <authorList>
            <person name="Wang L."/>
            <person name="Lim C.K."/>
            <person name="Hanson T.E."/>
            <person name="Dang H."/>
            <person name="Klotz M.G."/>
        </authorList>
    </citation>
    <scope>NUCLEOTIDE SEQUENCE [LARGE SCALE GENOMIC DNA]</scope>
    <source>
        <strain evidence="6 7">D1FHS</strain>
    </source>
</reference>
<dbReference type="SUPFAM" id="SSF50104">
    <property type="entry name" value="Translation proteins SH3-like domain"/>
    <property type="match status" value="1"/>
</dbReference>
<dbReference type="GO" id="GO:0001073">
    <property type="term" value="F:transcription antitermination factor activity, DNA binding"/>
    <property type="evidence" value="ECO:0007669"/>
    <property type="project" value="UniProtKB-UniRule"/>
</dbReference>
<dbReference type="OrthoDB" id="9790639at2"/>
<evidence type="ECO:0000256" key="3">
    <source>
        <dbReference type="ARBA" id="ARBA00023163"/>
    </source>
</evidence>
<dbReference type="RefSeq" id="WP_134356220.1">
    <property type="nucleotide sequence ID" value="NZ_CP038033.1"/>
</dbReference>
<keyword evidence="7" id="KW-1185">Reference proteome</keyword>
<dbReference type="KEGG" id="nwr:E3U44_00825"/>
<dbReference type="GO" id="GO:0006354">
    <property type="term" value="P:DNA-templated transcription elongation"/>
    <property type="evidence" value="ECO:0007669"/>
    <property type="project" value="InterPro"/>
</dbReference>
<name>A0A4P7BVU8_9GAMM</name>
<comment type="function">
    <text evidence="4">Enhances distal genes transcription elongation in a specialized subset of operons that encode extracytoplasmic components.</text>
</comment>
<dbReference type="Gene3D" id="3.30.70.940">
    <property type="entry name" value="NusG, N-terminal domain"/>
    <property type="match status" value="1"/>
</dbReference>
<dbReference type="EMBL" id="CP038033">
    <property type="protein sequence ID" value="QBQ53204.1"/>
    <property type="molecule type" value="Genomic_DNA"/>
</dbReference>
<dbReference type="NCBIfam" id="NF006534">
    <property type="entry name" value="PRK09014.1"/>
    <property type="match status" value="1"/>
</dbReference>
<proteinExistence type="inferred from homology"/>
<accession>A0A4P7BVU8</accession>
<evidence type="ECO:0000313" key="7">
    <source>
        <dbReference type="Proteomes" id="UP000294325"/>
    </source>
</evidence>
<dbReference type="SMART" id="SM00738">
    <property type="entry name" value="NGN"/>
    <property type="match status" value="1"/>
</dbReference>
<keyword evidence="4" id="KW-0238">DNA-binding</keyword>
<gene>
    <name evidence="4 6" type="primary">rfaH</name>
    <name evidence="6" type="ORF">E3U44_00825</name>
</gene>
<dbReference type="PANTHER" id="PTHR30265:SF7">
    <property type="entry name" value="TRANSCRIPTION ANTITERMINATION PROTEIN RFAH"/>
    <property type="match status" value="1"/>
</dbReference>
<comment type="similarity">
    <text evidence="4">Belongs to the RfaH family.</text>
</comment>
<dbReference type="Pfam" id="PF02357">
    <property type="entry name" value="NusG"/>
    <property type="match status" value="1"/>
</dbReference>
<evidence type="ECO:0000256" key="1">
    <source>
        <dbReference type="ARBA" id="ARBA00022814"/>
    </source>
</evidence>
<organism evidence="6 7">
    <name type="scientific">Nitrosococcus wardiae</name>
    <dbReference type="NCBI Taxonomy" id="1814290"/>
    <lineage>
        <taxon>Bacteria</taxon>
        <taxon>Pseudomonadati</taxon>
        <taxon>Pseudomonadota</taxon>
        <taxon>Gammaproteobacteria</taxon>
        <taxon>Chromatiales</taxon>
        <taxon>Chromatiaceae</taxon>
        <taxon>Nitrosococcus</taxon>
    </lineage>
</organism>
<dbReference type="InterPro" id="IPR036735">
    <property type="entry name" value="NGN_dom_sf"/>
</dbReference>
<dbReference type="InterPro" id="IPR008991">
    <property type="entry name" value="Translation_prot_SH3-like_sf"/>
</dbReference>
<comment type="subunit">
    <text evidence="4">Interacts with both the nontemplate DNA and the RNA polymerase (RNAP).</text>
</comment>
<dbReference type="Proteomes" id="UP000294325">
    <property type="component" value="Chromosome"/>
</dbReference>
<sequence length="172" mass="20196">MESTPSYKRSWYLVWCKPRQERLAQENLERQRFETYLPLVRQVRRRAHRRVTVVEPLFPRYLFIHLDKEKDNWSSIRSTIGVTALVRFGDEPAQVPDTLIKELQAHESPDGIHDLPSRSFQPGQKIRIEEGPLAGHEGIWLASSGKERAQVLLEIMGRQIKTEMNENWLEHS</sequence>
<keyword evidence="1 4" id="KW-0889">Transcription antitermination</keyword>
<dbReference type="InterPro" id="IPR010215">
    <property type="entry name" value="Transcription_antiterm_RfaH"/>
</dbReference>
<keyword evidence="2 4" id="KW-0805">Transcription regulation</keyword>
<evidence type="ECO:0000259" key="5">
    <source>
        <dbReference type="SMART" id="SM00738"/>
    </source>
</evidence>
<evidence type="ECO:0000256" key="4">
    <source>
        <dbReference type="HAMAP-Rule" id="MF_00951"/>
    </source>
</evidence>
<dbReference type="AlphaFoldDB" id="A0A4P7BVU8"/>
<dbReference type="SUPFAM" id="SSF82679">
    <property type="entry name" value="N-utilization substance G protein NusG, N-terminal domain"/>
    <property type="match status" value="1"/>
</dbReference>
<dbReference type="InterPro" id="IPR006645">
    <property type="entry name" value="NGN-like_dom"/>
</dbReference>
<evidence type="ECO:0000313" key="6">
    <source>
        <dbReference type="EMBL" id="QBQ53204.1"/>
    </source>
</evidence>
<dbReference type="GO" id="GO:0005829">
    <property type="term" value="C:cytosol"/>
    <property type="evidence" value="ECO:0007669"/>
    <property type="project" value="TreeGrafter"/>
</dbReference>
<feature type="domain" description="NusG-like N-terminal" evidence="5">
    <location>
        <begin position="8"/>
        <end position="107"/>
    </location>
</feature>
<dbReference type="CDD" id="cd09892">
    <property type="entry name" value="NGN_SP_RfaH"/>
    <property type="match status" value="1"/>
</dbReference>
<keyword evidence="3 4" id="KW-0804">Transcription</keyword>
<dbReference type="NCBIfam" id="TIGR01955">
    <property type="entry name" value="RfaH"/>
    <property type="match status" value="1"/>
</dbReference>
<dbReference type="HAMAP" id="MF_00951">
    <property type="entry name" value="RfaH"/>
    <property type="match status" value="1"/>
</dbReference>
<protein>
    <recommendedName>
        <fullName evidence="4">Transcription antitermination protein RfaH</fullName>
    </recommendedName>
</protein>
<dbReference type="InterPro" id="IPR043425">
    <property type="entry name" value="NusG-like"/>
</dbReference>
<dbReference type="GO" id="GO:0003677">
    <property type="term" value="F:DNA binding"/>
    <property type="evidence" value="ECO:0007669"/>
    <property type="project" value="UniProtKB-UniRule"/>
</dbReference>
<dbReference type="PANTHER" id="PTHR30265">
    <property type="entry name" value="RHO-INTERACTING TRANSCRIPTION TERMINATION FACTOR NUSG"/>
    <property type="match status" value="1"/>
</dbReference>
<evidence type="ECO:0000256" key="2">
    <source>
        <dbReference type="ARBA" id="ARBA00023015"/>
    </source>
</evidence>